<dbReference type="PANTHER" id="PTHR23268:SF92">
    <property type="entry name" value="T CELL RECEPTOR BETA VARIABLE 3-1"/>
    <property type="match status" value="1"/>
</dbReference>
<dbReference type="InterPro" id="IPR007110">
    <property type="entry name" value="Ig-like_dom"/>
</dbReference>
<dbReference type="GO" id="GO:0002376">
    <property type="term" value="P:immune system process"/>
    <property type="evidence" value="ECO:0007669"/>
    <property type="project" value="UniProtKB-KW"/>
</dbReference>
<evidence type="ECO:0000313" key="4">
    <source>
        <dbReference type="Ensembl" id="ENSSSCP00015033610.1"/>
    </source>
</evidence>
<keyword evidence="1" id="KW-0732">Signal</keyword>
<feature type="domain" description="Ig-like" evidence="3">
    <location>
        <begin position="13"/>
        <end position="99"/>
    </location>
</feature>
<dbReference type="InterPro" id="IPR036179">
    <property type="entry name" value="Ig-like_dom_sf"/>
</dbReference>
<reference evidence="4" key="1">
    <citation type="submission" date="2025-08" db="UniProtKB">
        <authorList>
            <consortium name="Ensembl"/>
        </authorList>
    </citation>
    <scope>IDENTIFICATION</scope>
</reference>
<dbReference type="PROSITE" id="PS50835">
    <property type="entry name" value="IG_LIKE"/>
    <property type="match status" value="1"/>
</dbReference>
<sequence length="99" mass="11635">MDGTLDTAVFQTPKYLIIQTRNKRSLKCEQKLSHDCMYWYKQGFKQLLEIMFIYNNKELILNETVPRRFLPESPDKAHLYLHINSLEPGDSAVYFCASS</sequence>
<dbReference type="Gene3D" id="2.60.40.10">
    <property type="entry name" value="Immunoglobulins"/>
    <property type="match status" value="1"/>
</dbReference>
<evidence type="ECO:0000256" key="2">
    <source>
        <dbReference type="ARBA" id="ARBA00022859"/>
    </source>
</evidence>
<accession>A0A8D0PNN2</accession>
<evidence type="ECO:0000259" key="3">
    <source>
        <dbReference type="PROSITE" id="PS50835"/>
    </source>
</evidence>
<dbReference type="InterPro" id="IPR013783">
    <property type="entry name" value="Ig-like_fold"/>
</dbReference>
<proteinExistence type="predicted"/>
<dbReference type="SUPFAM" id="SSF48726">
    <property type="entry name" value="Immunoglobulin"/>
    <property type="match status" value="1"/>
</dbReference>
<dbReference type="Ensembl" id="ENSSSCT00015083089.1">
    <property type="protein sequence ID" value="ENSSSCP00015033610.1"/>
    <property type="gene ID" value="ENSSSCG00015062247.1"/>
</dbReference>
<dbReference type="PANTHER" id="PTHR23268">
    <property type="entry name" value="T-CELL RECEPTOR BETA CHAIN"/>
    <property type="match status" value="1"/>
</dbReference>
<dbReference type="Proteomes" id="UP000694726">
    <property type="component" value="Unplaced"/>
</dbReference>
<organism evidence="4 5">
    <name type="scientific">Sus scrofa</name>
    <name type="common">Pig</name>
    <dbReference type="NCBI Taxonomy" id="9823"/>
    <lineage>
        <taxon>Eukaryota</taxon>
        <taxon>Metazoa</taxon>
        <taxon>Chordata</taxon>
        <taxon>Craniata</taxon>
        <taxon>Vertebrata</taxon>
        <taxon>Euteleostomi</taxon>
        <taxon>Mammalia</taxon>
        <taxon>Eutheria</taxon>
        <taxon>Laurasiatheria</taxon>
        <taxon>Artiodactyla</taxon>
        <taxon>Suina</taxon>
        <taxon>Suidae</taxon>
        <taxon>Sus</taxon>
    </lineage>
</organism>
<dbReference type="InterPro" id="IPR050413">
    <property type="entry name" value="TCR_beta_variable"/>
</dbReference>
<keyword evidence="2" id="KW-0391">Immunity</keyword>
<evidence type="ECO:0000313" key="5">
    <source>
        <dbReference type="Proteomes" id="UP000694726"/>
    </source>
</evidence>
<dbReference type="AlphaFoldDB" id="A0A8D0PNN2"/>
<evidence type="ECO:0000256" key="1">
    <source>
        <dbReference type="ARBA" id="ARBA00022729"/>
    </source>
</evidence>
<dbReference type="Pfam" id="PF07686">
    <property type="entry name" value="V-set"/>
    <property type="match status" value="1"/>
</dbReference>
<dbReference type="InterPro" id="IPR013106">
    <property type="entry name" value="Ig_V-set"/>
</dbReference>
<name>A0A8D0PNN2_PIG</name>
<protein>
    <recommendedName>
        <fullName evidence="3">Ig-like domain-containing protein</fullName>
    </recommendedName>
</protein>